<organism evidence="1 2">
    <name type="scientific">Dentiscutata erythropus</name>
    <dbReference type="NCBI Taxonomy" id="1348616"/>
    <lineage>
        <taxon>Eukaryota</taxon>
        <taxon>Fungi</taxon>
        <taxon>Fungi incertae sedis</taxon>
        <taxon>Mucoromycota</taxon>
        <taxon>Glomeromycotina</taxon>
        <taxon>Glomeromycetes</taxon>
        <taxon>Diversisporales</taxon>
        <taxon>Gigasporaceae</taxon>
        <taxon>Dentiscutata</taxon>
    </lineage>
</organism>
<name>A0A9N9NVT9_9GLOM</name>
<feature type="non-terminal residue" evidence="1">
    <location>
        <position position="278"/>
    </location>
</feature>
<dbReference type="AlphaFoldDB" id="A0A9N9NVT9"/>
<sequence>EKITTDDEELKSNSSKNYTDEENYIYTDEDNYNCINEDDSNYEELIFEISNKLKIPNNAFIDFMNVVDKYNISNKAGDAFLKVFKKYSSLDQNLLPKSTSAGRYYLRSINISTLKFKKDLVSTYNNTNYYFENRSILLAIQELLQNDNLMQQCKFNYKVQWKVDENNQRVQCYAEIYNANCFWKMSDINIYTATVPDRLHYLDIGLFYYQLKYSRMLLKEIGGNNAINEMDHQFGTIPPIHGLKIFKFGLQNIKRFTAGEYRNIMKVIPFIIDGILYT</sequence>
<proteinExistence type="predicted"/>
<dbReference type="OrthoDB" id="2445289at2759"/>
<reference evidence="1" key="1">
    <citation type="submission" date="2021-06" db="EMBL/GenBank/DDBJ databases">
        <authorList>
            <person name="Kallberg Y."/>
            <person name="Tangrot J."/>
            <person name="Rosling A."/>
        </authorList>
    </citation>
    <scope>NUCLEOTIDE SEQUENCE</scope>
    <source>
        <strain evidence="1">MA453B</strain>
    </source>
</reference>
<dbReference type="Proteomes" id="UP000789405">
    <property type="component" value="Unassembled WGS sequence"/>
</dbReference>
<evidence type="ECO:0000313" key="1">
    <source>
        <dbReference type="EMBL" id="CAG8768695.1"/>
    </source>
</evidence>
<dbReference type="EMBL" id="CAJVPY010018807">
    <property type="protein sequence ID" value="CAG8768695.1"/>
    <property type="molecule type" value="Genomic_DNA"/>
</dbReference>
<evidence type="ECO:0000313" key="2">
    <source>
        <dbReference type="Proteomes" id="UP000789405"/>
    </source>
</evidence>
<accession>A0A9N9NVT9</accession>
<comment type="caution">
    <text evidence="1">The sequence shown here is derived from an EMBL/GenBank/DDBJ whole genome shotgun (WGS) entry which is preliminary data.</text>
</comment>
<gene>
    <name evidence="1" type="ORF">DERYTH_LOCUS18484</name>
</gene>
<protein>
    <submittedName>
        <fullName evidence="1">16405_t:CDS:1</fullName>
    </submittedName>
</protein>
<keyword evidence="2" id="KW-1185">Reference proteome</keyword>